<keyword evidence="1" id="KW-1133">Transmembrane helix</keyword>
<proteinExistence type="predicted"/>
<protein>
    <submittedName>
        <fullName evidence="2">Uncharacterized protein</fullName>
    </submittedName>
</protein>
<keyword evidence="3" id="KW-1185">Reference proteome</keyword>
<name>A0A7D5GL97_9EURY</name>
<dbReference type="RefSeq" id="WP_179261047.1">
    <property type="nucleotide sequence ID" value="NZ_CP058601.1"/>
</dbReference>
<dbReference type="GeneID" id="56033782"/>
<feature type="transmembrane region" description="Helical" evidence="1">
    <location>
        <begin position="105"/>
        <end position="125"/>
    </location>
</feature>
<feature type="transmembrane region" description="Helical" evidence="1">
    <location>
        <begin position="12"/>
        <end position="36"/>
    </location>
</feature>
<sequence>MDKERIPRWGWLMAGLFVATLAANLLNVLVLVPAVFPETYRSITIISAMSPVVIYVGVWFDEHRQHYWAHSRVRIAGDVLFIVTGAALGAAITLVAISGRGLPSFLLDIIAMAGGFLLSWGLFWWRNPELYADDSGR</sequence>
<dbReference type="Proteomes" id="UP000509241">
    <property type="component" value="Chromosome"/>
</dbReference>
<dbReference type="EMBL" id="CP058601">
    <property type="protein sequence ID" value="QLG49312.1"/>
    <property type="molecule type" value="Genomic_DNA"/>
</dbReference>
<evidence type="ECO:0000313" key="3">
    <source>
        <dbReference type="Proteomes" id="UP000509241"/>
    </source>
</evidence>
<keyword evidence="1" id="KW-0812">Transmembrane</keyword>
<evidence type="ECO:0000256" key="1">
    <source>
        <dbReference type="SAM" id="Phobius"/>
    </source>
</evidence>
<gene>
    <name evidence="2" type="ORF">HYG82_10785</name>
</gene>
<accession>A0A7D5GL97</accession>
<organism evidence="2 3">
    <name type="scientific">Natrinema halophilum</name>
    <dbReference type="NCBI Taxonomy" id="1699371"/>
    <lineage>
        <taxon>Archaea</taxon>
        <taxon>Methanobacteriati</taxon>
        <taxon>Methanobacteriota</taxon>
        <taxon>Stenosarchaea group</taxon>
        <taxon>Halobacteria</taxon>
        <taxon>Halobacteriales</taxon>
        <taxon>Natrialbaceae</taxon>
        <taxon>Natrinema</taxon>
    </lineage>
</organism>
<evidence type="ECO:0000313" key="2">
    <source>
        <dbReference type="EMBL" id="QLG49312.1"/>
    </source>
</evidence>
<feature type="transmembrane region" description="Helical" evidence="1">
    <location>
        <begin position="80"/>
        <end position="99"/>
    </location>
</feature>
<keyword evidence="1" id="KW-0472">Membrane</keyword>
<dbReference type="AlphaFoldDB" id="A0A7D5GL97"/>
<dbReference type="OrthoDB" id="201464at2157"/>
<feature type="transmembrane region" description="Helical" evidence="1">
    <location>
        <begin position="42"/>
        <end position="60"/>
    </location>
</feature>
<dbReference type="KEGG" id="haly:HYG82_10785"/>
<reference evidence="2 3" key="1">
    <citation type="submission" date="2020-07" db="EMBL/GenBank/DDBJ databases">
        <authorList>
            <person name="Cui H."/>
        </authorList>
    </citation>
    <scope>NUCLEOTIDE SEQUENCE [LARGE SCALE GENOMIC DNA]</scope>
    <source>
        <strain evidence="2 3">YPL8</strain>
    </source>
</reference>